<feature type="compositionally biased region" description="Acidic residues" evidence="1">
    <location>
        <begin position="605"/>
        <end position="617"/>
    </location>
</feature>
<evidence type="ECO:0000256" key="1">
    <source>
        <dbReference type="SAM" id="MobiDB-lite"/>
    </source>
</evidence>
<comment type="caution">
    <text evidence="2">The sequence shown here is derived from an EMBL/GenBank/DDBJ whole genome shotgun (WGS) entry which is preliminary data.</text>
</comment>
<dbReference type="Proteomes" id="UP000639338">
    <property type="component" value="Unassembled WGS sequence"/>
</dbReference>
<accession>A0A834Y030</accession>
<protein>
    <submittedName>
        <fullName evidence="2">Uncharacterized protein</fullName>
    </submittedName>
</protein>
<feature type="region of interest" description="Disordered" evidence="1">
    <location>
        <begin position="602"/>
        <end position="626"/>
    </location>
</feature>
<reference evidence="2 3" key="1">
    <citation type="submission" date="2020-08" db="EMBL/GenBank/DDBJ databases">
        <title>Aphidius gifuensis genome sequencing and assembly.</title>
        <authorList>
            <person name="Du Z."/>
        </authorList>
    </citation>
    <scope>NUCLEOTIDE SEQUENCE [LARGE SCALE GENOMIC DNA]</scope>
    <source>
        <strain evidence="2">YNYX2018</strain>
        <tissue evidence="2">Adults</tissue>
    </source>
</reference>
<dbReference type="EMBL" id="JACMRX010000002">
    <property type="protein sequence ID" value="KAF7994389.1"/>
    <property type="molecule type" value="Genomic_DNA"/>
</dbReference>
<dbReference type="AlphaFoldDB" id="A0A834Y030"/>
<dbReference type="OrthoDB" id="7694538at2759"/>
<organism evidence="2 3">
    <name type="scientific">Aphidius gifuensis</name>
    <name type="common">Parasitoid wasp</name>
    <dbReference type="NCBI Taxonomy" id="684658"/>
    <lineage>
        <taxon>Eukaryota</taxon>
        <taxon>Metazoa</taxon>
        <taxon>Ecdysozoa</taxon>
        <taxon>Arthropoda</taxon>
        <taxon>Hexapoda</taxon>
        <taxon>Insecta</taxon>
        <taxon>Pterygota</taxon>
        <taxon>Neoptera</taxon>
        <taxon>Endopterygota</taxon>
        <taxon>Hymenoptera</taxon>
        <taxon>Apocrita</taxon>
        <taxon>Ichneumonoidea</taxon>
        <taxon>Braconidae</taxon>
        <taxon>Aphidiinae</taxon>
        <taxon>Aphidius</taxon>
    </lineage>
</organism>
<evidence type="ECO:0000313" key="3">
    <source>
        <dbReference type="Proteomes" id="UP000639338"/>
    </source>
</evidence>
<keyword evidence="3" id="KW-1185">Reference proteome</keyword>
<evidence type="ECO:0000313" key="2">
    <source>
        <dbReference type="EMBL" id="KAF7994389.1"/>
    </source>
</evidence>
<proteinExistence type="predicted"/>
<name>A0A834Y030_APHGI</name>
<gene>
    <name evidence="2" type="ORF">HCN44_003861</name>
</gene>
<sequence>MADNSWSQTLITVTPEEDGYLREITETTIISGHDDQQLDLDTDNITTRQSLLNITQDFIDPRELEPLILKESECQTYMKGVPTVEFDISYRDEATQTLYIGKSQRPSLVDGMKTITNVMNKKPLPIIKTSQAAQTLITFDSEQPEEIIHDILEQEIDTNHDKYPDDEQQIIQIEINDFINYIFDRVSYISDEKLPQKIIKNSIKVQTIIKYNYYLKKFMKEITTQTSLTLESKISNSHLIDDYLETKNCVKNYLDYCIDLGVYSRIMIDDFIDELIDKSCEIVRLPTKSEAIQTVASCQYGNLNENDVIKRLSMPVNIDPVEASIIGQFIVNKIIDNVLIEIRKNANETVAFIMNKLMNRIDGIADKLMEINREAELPSIDEKLILRKKKLASLLLVKKKIEDASTQTGFAGVPNVAKIKNIHRVVCETCPEEASCHWHSSDEKLNTTLNNNNKRKKKKYTNKRKYKLGTRDILLAYKPRYITADTEEVTNDMKLPCSVESSSSYHRNKAGGDDFDVISSEELSDTPLHSTKINVNKYQYAGSTSGWSNFVKDTADTWAPGTSKNVDNQGFENHLNLEKLKALEVLKNTFCTPKNCAGISRHLLDDEDDDDDDEEDDSVVKRKHPKGMNFCRGFDTSESDECNCATTREKNNLKIQFD</sequence>